<dbReference type="RefSeq" id="WP_347706542.1">
    <property type="nucleotide sequence ID" value="NZ_JBDPZD010000010.1"/>
</dbReference>
<evidence type="ECO:0000256" key="1">
    <source>
        <dbReference type="RuleBase" id="RU004227"/>
    </source>
</evidence>
<dbReference type="InterPro" id="IPR055199">
    <property type="entry name" value="Hda_lid"/>
</dbReference>
<feature type="domain" description="Hda lid" evidence="3">
    <location>
        <begin position="157"/>
        <end position="220"/>
    </location>
</feature>
<evidence type="ECO:0000259" key="2">
    <source>
        <dbReference type="Pfam" id="PF00308"/>
    </source>
</evidence>
<keyword evidence="1" id="KW-0235">DNA replication</keyword>
<gene>
    <name evidence="4" type="ORF">ABDJ85_19805</name>
</gene>
<comment type="caution">
    <text evidence="4">The sequence shown here is derived from an EMBL/GenBank/DDBJ whole genome shotgun (WGS) entry which is preliminary data.</text>
</comment>
<dbReference type="PANTHER" id="PTHR30050:SF5">
    <property type="entry name" value="DNAA REGULATORY INACTIVATOR HDA"/>
    <property type="match status" value="1"/>
</dbReference>
<dbReference type="Gene3D" id="1.10.8.60">
    <property type="match status" value="1"/>
</dbReference>
<dbReference type="Proteomes" id="UP001495147">
    <property type="component" value="Unassembled WGS sequence"/>
</dbReference>
<accession>A0ABV0G7N7</accession>
<evidence type="ECO:0000313" key="5">
    <source>
        <dbReference type="Proteomes" id="UP001495147"/>
    </source>
</evidence>
<dbReference type="InterPro" id="IPR013317">
    <property type="entry name" value="DnaA_dom"/>
</dbReference>
<dbReference type="Pfam" id="PF00308">
    <property type="entry name" value="Bac_DnaA"/>
    <property type="match status" value="1"/>
</dbReference>
<sequence length="232" mass="25396">MKQLPLAIQAPPDFSFESYLPGTHAANHAALAELAGLRPGSAPVLLWGAAGVGKSHLLRALARRWMDAGEQVAWYDPTTPLPWAWPPQASLLLFDDCQAFDEPRQHAAFTLFVETAGQGVAIVASADRPAVDLPVREDLRTRLGWGPSYALVHLGEAETRAVLRREADRRGLLLGDDLLDYLLTRFDRQLGGLMQLLVRLDTFALSHKRGLTLPLLKQMLADPDSPPTDPTA</sequence>
<proteinExistence type="inferred from homology"/>
<dbReference type="InterPro" id="IPR020591">
    <property type="entry name" value="Chromosome_initiator_DnaA-like"/>
</dbReference>
<reference evidence="4 5" key="1">
    <citation type="submission" date="2024-05" db="EMBL/GenBank/DDBJ databases">
        <title>Roseateles sp. DJS-2-20 16S ribosomal RNA gene Genome sequencing and assembly.</title>
        <authorList>
            <person name="Woo H."/>
        </authorList>
    </citation>
    <scope>NUCLEOTIDE SEQUENCE [LARGE SCALE GENOMIC DNA]</scope>
    <source>
        <strain evidence="4 5">DJS-2-20</strain>
    </source>
</reference>
<keyword evidence="5" id="KW-1185">Reference proteome</keyword>
<protein>
    <submittedName>
        <fullName evidence="4">DnaA/Hda family protein</fullName>
    </submittedName>
</protein>
<dbReference type="SUPFAM" id="SSF52540">
    <property type="entry name" value="P-loop containing nucleoside triphosphate hydrolases"/>
    <property type="match status" value="1"/>
</dbReference>
<name>A0ABV0G7N7_9BURK</name>
<dbReference type="PRINTS" id="PR00051">
    <property type="entry name" value="DNAA"/>
</dbReference>
<dbReference type="Pfam" id="PF22688">
    <property type="entry name" value="Hda_lid"/>
    <property type="match status" value="1"/>
</dbReference>
<evidence type="ECO:0000313" key="4">
    <source>
        <dbReference type="EMBL" id="MEO3693726.1"/>
    </source>
</evidence>
<dbReference type="Gene3D" id="3.40.50.300">
    <property type="entry name" value="P-loop containing nucleotide triphosphate hydrolases"/>
    <property type="match status" value="1"/>
</dbReference>
<dbReference type="InterPro" id="IPR027417">
    <property type="entry name" value="P-loop_NTPase"/>
</dbReference>
<comment type="similarity">
    <text evidence="1">Belongs to the DnaA family.</text>
</comment>
<evidence type="ECO:0000259" key="3">
    <source>
        <dbReference type="Pfam" id="PF22688"/>
    </source>
</evidence>
<dbReference type="EMBL" id="JBDPZD010000010">
    <property type="protein sequence ID" value="MEO3693726.1"/>
    <property type="molecule type" value="Genomic_DNA"/>
</dbReference>
<organism evidence="4 5">
    <name type="scientific">Roseateles paludis</name>
    <dbReference type="NCBI Taxonomy" id="3145238"/>
    <lineage>
        <taxon>Bacteria</taxon>
        <taxon>Pseudomonadati</taxon>
        <taxon>Pseudomonadota</taxon>
        <taxon>Betaproteobacteria</taxon>
        <taxon>Burkholderiales</taxon>
        <taxon>Sphaerotilaceae</taxon>
        <taxon>Roseateles</taxon>
    </lineage>
</organism>
<dbReference type="PANTHER" id="PTHR30050">
    <property type="entry name" value="CHROMOSOMAL REPLICATION INITIATOR PROTEIN DNAA"/>
    <property type="match status" value="1"/>
</dbReference>
<feature type="domain" description="Chromosomal replication initiator protein DnaA ATPAse" evidence="2">
    <location>
        <begin position="13"/>
        <end position="67"/>
    </location>
</feature>